<protein>
    <recommendedName>
        <fullName evidence="4">CCHC-type domain-containing protein</fullName>
    </recommendedName>
</protein>
<accession>A0ABD2X4D7</accession>
<evidence type="ECO:0000313" key="2">
    <source>
        <dbReference type="EMBL" id="KAL3399717.1"/>
    </source>
</evidence>
<sequence>MNTDLDSDSMETDDNNKSKKNRHENKRKFTNDGKDNYSADNKRHNGDTHSSSSDNITPTTGNPSTQEFYKSNAKGPYSVWVRSKTPNKEVSQFKVGSLLFKNYSSIQEICRRSRSKVEIYVLSRDQANKLANDQSLIEHGLEAFVPGFRKTRKGIVKYIDVEFSDVELLEGIKCPEFTKVVEVRRINRKERVMSNASNISEEENTQVKWIPTKSVVLSFEGQTLPDYISVWGVRVKVEPYVSKVMQCYKCLKFHHTTKTCRGKQMCFNCGEEQHPNENCKSRTPACANCKADPSINPEDVYHVSISSKCPKVQEQRKINIVMAYDNLSFSQAKALVAPSRTRPNSVNKTQENYPVLMNNNRTMGKTAQPNTSFRPTYINSKNSTPTYKDIVADSASGTSITPASANTSTSDSTSTLTPASPPKTFKTKINNNCTYQAKENNSQSKNSLDLKFRDPTMYLFPQDKNKGLISTTNKLQERLSQGRNDNK</sequence>
<feature type="region of interest" description="Disordered" evidence="1">
    <location>
        <begin position="397"/>
        <end position="428"/>
    </location>
</feature>
<reference evidence="2 3" key="1">
    <citation type="journal article" date="2024" name="bioRxiv">
        <title>A reference genome for Trichogramma kaykai: A tiny desert-dwelling parasitoid wasp with competing sex-ratio distorters.</title>
        <authorList>
            <person name="Culotta J."/>
            <person name="Lindsey A.R."/>
        </authorList>
    </citation>
    <scope>NUCLEOTIDE SEQUENCE [LARGE SCALE GENOMIC DNA]</scope>
    <source>
        <strain evidence="2 3">KSX58</strain>
    </source>
</reference>
<dbReference type="CDD" id="cd20335">
    <property type="entry name" value="BRcat_RBR"/>
    <property type="match status" value="1"/>
</dbReference>
<feature type="compositionally biased region" description="Basic and acidic residues" evidence="1">
    <location>
        <begin position="27"/>
        <end position="47"/>
    </location>
</feature>
<gene>
    <name evidence="2" type="ORF">TKK_006966</name>
</gene>
<feature type="region of interest" description="Disordered" evidence="1">
    <location>
        <begin position="363"/>
        <end position="385"/>
    </location>
</feature>
<dbReference type="EMBL" id="JBJJXI010000055">
    <property type="protein sequence ID" value="KAL3399717.1"/>
    <property type="molecule type" value="Genomic_DNA"/>
</dbReference>
<comment type="caution">
    <text evidence="2">The sequence shown here is derived from an EMBL/GenBank/DDBJ whole genome shotgun (WGS) entry which is preliminary data.</text>
</comment>
<feature type="compositionally biased region" description="Low complexity" evidence="1">
    <location>
        <begin position="401"/>
        <end position="418"/>
    </location>
</feature>
<evidence type="ECO:0000313" key="3">
    <source>
        <dbReference type="Proteomes" id="UP001627154"/>
    </source>
</evidence>
<evidence type="ECO:0000256" key="1">
    <source>
        <dbReference type="SAM" id="MobiDB-lite"/>
    </source>
</evidence>
<keyword evidence="3" id="KW-1185">Reference proteome</keyword>
<feature type="compositionally biased region" description="Acidic residues" evidence="1">
    <location>
        <begin position="1"/>
        <end position="13"/>
    </location>
</feature>
<dbReference type="InterPro" id="IPR036875">
    <property type="entry name" value="Znf_CCHC_sf"/>
</dbReference>
<dbReference type="Proteomes" id="UP001627154">
    <property type="component" value="Unassembled WGS sequence"/>
</dbReference>
<name>A0ABD2X4D7_9HYME</name>
<evidence type="ECO:0008006" key="4">
    <source>
        <dbReference type="Google" id="ProtNLM"/>
    </source>
</evidence>
<feature type="compositionally biased region" description="Polar residues" evidence="1">
    <location>
        <begin position="48"/>
        <end position="69"/>
    </location>
</feature>
<organism evidence="2 3">
    <name type="scientific">Trichogramma kaykai</name>
    <dbReference type="NCBI Taxonomy" id="54128"/>
    <lineage>
        <taxon>Eukaryota</taxon>
        <taxon>Metazoa</taxon>
        <taxon>Ecdysozoa</taxon>
        <taxon>Arthropoda</taxon>
        <taxon>Hexapoda</taxon>
        <taxon>Insecta</taxon>
        <taxon>Pterygota</taxon>
        <taxon>Neoptera</taxon>
        <taxon>Endopterygota</taxon>
        <taxon>Hymenoptera</taxon>
        <taxon>Apocrita</taxon>
        <taxon>Proctotrupomorpha</taxon>
        <taxon>Chalcidoidea</taxon>
        <taxon>Trichogrammatidae</taxon>
        <taxon>Trichogramma</taxon>
    </lineage>
</organism>
<dbReference type="AlphaFoldDB" id="A0ABD2X4D7"/>
<proteinExistence type="predicted"/>
<feature type="region of interest" description="Disordered" evidence="1">
    <location>
        <begin position="1"/>
        <end position="70"/>
    </location>
</feature>
<dbReference type="SUPFAM" id="SSF57756">
    <property type="entry name" value="Retrovirus zinc finger-like domains"/>
    <property type="match status" value="1"/>
</dbReference>